<feature type="transmembrane region" description="Helical" evidence="3">
    <location>
        <begin position="308"/>
        <end position="328"/>
    </location>
</feature>
<protein>
    <submittedName>
        <fullName evidence="5">ARAD1D27170p</fullName>
    </submittedName>
</protein>
<reference evidence="5" key="1">
    <citation type="submission" date="2014-02" db="EMBL/GenBank/DDBJ databases">
        <authorList>
            <person name="Genoscope - CEA"/>
        </authorList>
    </citation>
    <scope>NUCLEOTIDE SEQUENCE</scope>
    <source>
        <strain evidence="5">LS3</strain>
    </source>
</reference>
<dbReference type="PANTHER" id="PTHR11360">
    <property type="entry name" value="MONOCARBOXYLATE TRANSPORTER"/>
    <property type="match status" value="1"/>
</dbReference>
<accession>A0A060TBD7</accession>
<feature type="transmembrane region" description="Helical" evidence="3">
    <location>
        <begin position="403"/>
        <end position="425"/>
    </location>
</feature>
<dbReference type="PhylomeDB" id="A0A060TBD7"/>
<feature type="transmembrane region" description="Helical" evidence="3">
    <location>
        <begin position="201"/>
        <end position="224"/>
    </location>
</feature>
<organism evidence="5">
    <name type="scientific">Blastobotrys adeninivorans</name>
    <name type="common">Yeast</name>
    <name type="synonym">Arxula adeninivorans</name>
    <dbReference type="NCBI Taxonomy" id="409370"/>
    <lineage>
        <taxon>Eukaryota</taxon>
        <taxon>Fungi</taxon>
        <taxon>Dikarya</taxon>
        <taxon>Ascomycota</taxon>
        <taxon>Saccharomycotina</taxon>
        <taxon>Dipodascomycetes</taxon>
        <taxon>Dipodascales</taxon>
        <taxon>Trichomonascaceae</taxon>
        <taxon>Blastobotrys</taxon>
    </lineage>
</organism>
<evidence type="ECO:0000313" key="5">
    <source>
        <dbReference type="EMBL" id="CDP38109.1"/>
    </source>
</evidence>
<feature type="transmembrane region" description="Helical" evidence="3">
    <location>
        <begin position="245"/>
        <end position="265"/>
    </location>
</feature>
<dbReference type="InterPro" id="IPR011701">
    <property type="entry name" value="MFS"/>
</dbReference>
<dbReference type="SUPFAM" id="SSF103473">
    <property type="entry name" value="MFS general substrate transporter"/>
    <property type="match status" value="1"/>
</dbReference>
<evidence type="ECO:0000256" key="1">
    <source>
        <dbReference type="ARBA" id="ARBA00004141"/>
    </source>
</evidence>
<comment type="subcellular location">
    <subcellularLocation>
        <location evidence="1">Membrane</location>
        <topology evidence="1">Multi-pass membrane protein</topology>
    </subcellularLocation>
</comment>
<feature type="transmembrane region" description="Helical" evidence="3">
    <location>
        <begin position="334"/>
        <end position="361"/>
    </location>
</feature>
<keyword evidence="3" id="KW-1133">Transmembrane helix</keyword>
<reference evidence="5" key="2">
    <citation type="submission" date="2014-06" db="EMBL/GenBank/DDBJ databases">
        <title>The complete genome of Blastobotrys (Arxula) adeninivorans LS3 - a yeast of biotechnological interest.</title>
        <authorList>
            <person name="Kunze G."/>
            <person name="Gaillardin C."/>
            <person name="Czernicka M."/>
            <person name="Durrens P."/>
            <person name="Martin T."/>
            <person name="Boer E."/>
            <person name="Gabaldon T."/>
            <person name="Cruz J."/>
            <person name="Talla E."/>
            <person name="Marck C."/>
            <person name="Goffeau A."/>
            <person name="Barbe V."/>
            <person name="Baret P."/>
            <person name="Baronian K."/>
            <person name="Beier S."/>
            <person name="Bleykasten C."/>
            <person name="Bode R."/>
            <person name="Casaregola S."/>
            <person name="Despons L."/>
            <person name="Fairhead C."/>
            <person name="Giersberg M."/>
            <person name="Gierski P."/>
            <person name="Hahnel U."/>
            <person name="Hartmann A."/>
            <person name="Jankowska D."/>
            <person name="Jubin C."/>
            <person name="Jung P."/>
            <person name="Lafontaine I."/>
            <person name="Leh-Louis V."/>
            <person name="Lemaire M."/>
            <person name="Marcet-Houben M."/>
            <person name="Mascher M."/>
            <person name="Morel G."/>
            <person name="Richard G.-F."/>
            <person name="Riechen J."/>
            <person name="Sacerdot C."/>
            <person name="Sarkar A."/>
            <person name="Savel G."/>
            <person name="Schacherer J."/>
            <person name="Sherman D."/>
            <person name="Straub M.-L."/>
            <person name="Stein N."/>
            <person name="Thierry A."/>
            <person name="Trautwein-Schult A."/>
            <person name="Westhof E."/>
            <person name="Worch S."/>
            <person name="Dujon B."/>
            <person name="Souciet J.-L."/>
            <person name="Wincker P."/>
            <person name="Scholz U."/>
            <person name="Neuveglise N."/>
        </authorList>
    </citation>
    <scope>NUCLEOTIDE SEQUENCE</scope>
    <source>
        <strain evidence="5">LS3</strain>
    </source>
</reference>
<feature type="transmembrane region" description="Helical" evidence="3">
    <location>
        <begin position="112"/>
        <end position="129"/>
    </location>
</feature>
<dbReference type="Gene3D" id="1.20.1250.20">
    <property type="entry name" value="MFS general substrate transporter like domains"/>
    <property type="match status" value="2"/>
</dbReference>
<dbReference type="GO" id="GO:0022857">
    <property type="term" value="F:transmembrane transporter activity"/>
    <property type="evidence" value="ECO:0007669"/>
    <property type="project" value="InterPro"/>
</dbReference>
<feature type="transmembrane region" description="Helical" evidence="3">
    <location>
        <begin position="373"/>
        <end position="391"/>
    </location>
</feature>
<proteinExistence type="inferred from homology"/>
<dbReference type="EMBL" id="HG937694">
    <property type="protein sequence ID" value="CDP38109.1"/>
    <property type="molecule type" value="Genomic_DNA"/>
</dbReference>
<evidence type="ECO:0000256" key="2">
    <source>
        <dbReference type="ARBA" id="ARBA00006727"/>
    </source>
</evidence>
<sequence length="434" mass="46451">MATQSIISRDTDSLGRVESFEVESRDAEITLDSKTLRRRGLMVVLAGFMANFTVFGIGFSYGVFQEYYMSGDGPLHDKSTSIVSLIGTIGTALTYLGGILHSPLDRVLSPRNQMLTGSIILSLGLILTGSCSKVYQFMLCQGILFGIGSSMAYLPPVVCGPPYFTKHRGIAMGAVFSGTGFGGLVMAPLARALISAMGFRWALRTLGFMSLVLTGTASFLVFPHPSQTVASHGLVNLRIARSSKFILQCVGSLSQAAAYIVPLFYMSSYGETLGYSSSQGAVFIGVNNAVNAISKIVFGYFADVVGRINMLVFCCIMSTASVFGLWYVPAQSTFVAFVILYGVFSGPIIALLPACLVELFGVQNYQSMSGFMYFTRGVGNLLGSPIAGLFVTKGSSPMNYRGAIIYTGAMLLANSVAFAILRGFVGYEQRKLKA</sequence>
<dbReference type="GO" id="GO:0016020">
    <property type="term" value="C:membrane"/>
    <property type="evidence" value="ECO:0007669"/>
    <property type="project" value="UniProtKB-SubCell"/>
</dbReference>
<keyword evidence="3" id="KW-0812">Transmembrane</keyword>
<feature type="transmembrane region" description="Helical" evidence="3">
    <location>
        <begin position="41"/>
        <end position="61"/>
    </location>
</feature>
<feature type="transmembrane region" description="Helical" evidence="3">
    <location>
        <begin position="81"/>
        <end position="100"/>
    </location>
</feature>
<dbReference type="AlphaFoldDB" id="A0A060TBD7"/>
<feature type="transmembrane region" description="Helical" evidence="3">
    <location>
        <begin position="135"/>
        <end position="158"/>
    </location>
</feature>
<keyword evidence="3" id="KW-0472">Membrane</keyword>
<evidence type="ECO:0000259" key="4">
    <source>
        <dbReference type="PROSITE" id="PS50850"/>
    </source>
</evidence>
<dbReference type="InterPro" id="IPR050327">
    <property type="entry name" value="Proton-linked_MCT"/>
</dbReference>
<dbReference type="Pfam" id="PF07690">
    <property type="entry name" value="MFS_1"/>
    <property type="match status" value="1"/>
</dbReference>
<feature type="transmembrane region" description="Helical" evidence="3">
    <location>
        <begin position="280"/>
        <end position="301"/>
    </location>
</feature>
<comment type="similarity">
    <text evidence="2">Belongs to the major facilitator superfamily. Monocarboxylate porter (TC 2.A.1.13) family.</text>
</comment>
<name>A0A060TBD7_BLAAD</name>
<feature type="transmembrane region" description="Helical" evidence="3">
    <location>
        <begin position="170"/>
        <end position="189"/>
    </location>
</feature>
<dbReference type="InterPro" id="IPR036259">
    <property type="entry name" value="MFS_trans_sf"/>
</dbReference>
<evidence type="ECO:0000256" key="3">
    <source>
        <dbReference type="SAM" id="Phobius"/>
    </source>
</evidence>
<dbReference type="PANTHER" id="PTHR11360:SF284">
    <property type="entry name" value="EG:103B4.3 PROTEIN-RELATED"/>
    <property type="match status" value="1"/>
</dbReference>
<gene>
    <name evidence="5" type="ORF">GNLVRS02_ARAD1D27170g</name>
</gene>
<dbReference type="PROSITE" id="PS50850">
    <property type="entry name" value="MFS"/>
    <property type="match status" value="1"/>
</dbReference>
<dbReference type="InterPro" id="IPR020846">
    <property type="entry name" value="MFS_dom"/>
</dbReference>
<feature type="domain" description="Major facilitator superfamily (MFS) profile" evidence="4">
    <location>
        <begin position="244"/>
        <end position="434"/>
    </location>
</feature>